<organism evidence="3 4">
    <name type="scientific">Planoprotostelium fungivorum</name>
    <dbReference type="NCBI Taxonomy" id="1890364"/>
    <lineage>
        <taxon>Eukaryota</taxon>
        <taxon>Amoebozoa</taxon>
        <taxon>Evosea</taxon>
        <taxon>Variosea</taxon>
        <taxon>Cavosteliida</taxon>
        <taxon>Cavosteliaceae</taxon>
        <taxon>Planoprotostelium</taxon>
    </lineage>
</organism>
<feature type="compositionally biased region" description="Polar residues" evidence="1">
    <location>
        <begin position="274"/>
        <end position="288"/>
    </location>
</feature>
<reference evidence="3 4" key="1">
    <citation type="journal article" date="2018" name="Genome Biol. Evol.">
        <title>Multiple Roots of Fruiting Body Formation in Amoebozoa.</title>
        <authorList>
            <person name="Hillmann F."/>
            <person name="Forbes G."/>
            <person name="Novohradska S."/>
            <person name="Ferling I."/>
            <person name="Riege K."/>
            <person name="Groth M."/>
            <person name="Westermann M."/>
            <person name="Marz M."/>
            <person name="Spaller T."/>
            <person name="Winckler T."/>
            <person name="Schaap P."/>
            <person name="Glockner G."/>
        </authorList>
    </citation>
    <scope>NUCLEOTIDE SEQUENCE [LARGE SCALE GENOMIC DNA]</scope>
    <source>
        <strain evidence="3 4">Jena</strain>
    </source>
</reference>
<comment type="caution">
    <text evidence="3">The sequence shown here is derived from an EMBL/GenBank/DDBJ whole genome shotgun (WGS) entry which is preliminary data.</text>
</comment>
<gene>
    <name evidence="3" type="ORF">PROFUN_10133</name>
</gene>
<dbReference type="InParanoid" id="A0A2P6NEP5"/>
<sequence length="295" mass="32485">MAQAPFDIFKNTLPVPWDDIKTAKTEAERISIVHEVWPEVSILQLRSILTRWESDTPLSAQPQPAQLLFLVGSCVLLVPAILTSVFTYESSEKAAANLAATNSTASNYAAAQDASTWAGYAARTTIPNAILLAVQKSSSTRLTPAGPAWPRPFDNRPDPWYNEILVSQVYPLGTLLYSLYSRRAKIVGTLFTLQLKWIILAQARNSEQGDSWKFAFVLFGISLGLAVASFFFGSSNWDAVPAVWDSVKELVIVYYLLWKSQVGRAPQEGPIAAPSNQMADVSVPLNNRSKIRPPD</sequence>
<keyword evidence="2" id="KW-0472">Membrane</keyword>
<evidence type="ECO:0000313" key="4">
    <source>
        <dbReference type="Proteomes" id="UP000241769"/>
    </source>
</evidence>
<accession>A0A2P6NEP5</accession>
<dbReference type="AlphaFoldDB" id="A0A2P6NEP5"/>
<name>A0A2P6NEP5_9EUKA</name>
<protein>
    <submittedName>
        <fullName evidence="3">Uncharacterized protein</fullName>
    </submittedName>
</protein>
<dbReference type="Proteomes" id="UP000241769">
    <property type="component" value="Unassembled WGS sequence"/>
</dbReference>
<evidence type="ECO:0000313" key="3">
    <source>
        <dbReference type="EMBL" id="PRP82433.1"/>
    </source>
</evidence>
<keyword evidence="2" id="KW-1133">Transmembrane helix</keyword>
<evidence type="ECO:0000256" key="1">
    <source>
        <dbReference type="SAM" id="MobiDB-lite"/>
    </source>
</evidence>
<feature type="transmembrane region" description="Helical" evidence="2">
    <location>
        <begin position="214"/>
        <end position="233"/>
    </location>
</feature>
<keyword evidence="4" id="KW-1185">Reference proteome</keyword>
<proteinExistence type="predicted"/>
<feature type="transmembrane region" description="Helical" evidence="2">
    <location>
        <begin position="67"/>
        <end position="88"/>
    </location>
</feature>
<keyword evidence="2" id="KW-0812">Transmembrane</keyword>
<evidence type="ECO:0000256" key="2">
    <source>
        <dbReference type="SAM" id="Phobius"/>
    </source>
</evidence>
<dbReference type="EMBL" id="MDYQ01000103">
    <property type="protein sequence ID" value="PRP82433.1"/>
    <property type="molecule type" value="Genomic_DNA"/>
</dbReference>
<feature type="region of interest" description="Disordered" evidence="1">
    <location>
        <begin position="269"/>
        <end position="295"/>
    </location>
</feature>